<dbReference type="Pfam" id="PF13822">
    <property type="entry name" value="ACC_epsilon"/>
    <property type="match status" value="1"/>
</dbReference>
<comment type="caution">
    <text evidence="1">The sequence shown here is derived from an EMBL/GenBank/DDBJ whole genome shotgun (WGS) entry which is preliminary data.</text>
</comment>
<dbReference type="EMBL" id="JBHRWK010000008">
    <property type="protein sequence ID" value="MFC3448616.1"/>
    <property type="molecule type" value="Genomic_DNA"/>
</dbReference>
<accession>A0ABV7NP77</accession>
<evidence type="ECO:0000313" key="2">
    <source>
        <dbReference type="Proteomes" id="UP001595645"/>
    </source>
</evidence>
<dbReference type="InterPro" id="IPR032716">
    <property type="entry name" value="ACC_epsilon"/>
</dbReference>
<keyword evidence="2" id="KW-1185">Reference proteome</keyword>
<gene>
    <name evidence="1" type="ORF">ACFOSH_04145</name>
</gene>
<proteinExistence type="predicted"/>
<protein>
    <submittedName>
        <fullName evidence="1">Acyl-CoA carboxylase subunit epsilon</fullName>
    </submittedName>
</protein>
<evidence type="ECO:0000313" key="1">
    <source>
        <dbReference type="EMBL" id="MFC3448616.1"/>
    </source>
</evidence>
<dbReference type="RefSeq" id="WP_378237293.1">
    <property type="nucleotide sequence ID" value="NZ_JBHRWK010000008.1"/>
</dbReference>
<name>A0ABV7NP77_9PSEU</name>
<reference evidence="2" key="1">
    <citation type="journal article" date="2019" name="Int. J. Syst. Evol. Microbiol.">
        <title>The Global Catalogue of Microorganisms (GCM) 10K type strain sequencing project: providing services to taxonomists for standard genome sequencing and annotation.</title>
        <authorList>
            <consortium name="The Broad Institute Genomics Platform"/>
            <consortium name="The Broad Institute Genome Sequencing Center for Infectious Disease"/>
            <person name="Wu L."/>
            <person name="Ma J."/>
        </authorList>
    </citation>
    <scope>NUCLEOTIDE SEQUENCE [LARGE SCALE GENOMIC DNA]</scope>
    <source>
        <strain evidence="2">CGMCC 4.7676</strain>
    </source>
</reference>
<dbReference type="Proteomes" id="UP001595645">
    <property type="component" value="Unassembled WGS sequence"/>
</dbReference>
<organism evidence="1 2">
    <name type="scientific">Amycolatopsis speibonae</name>
    <dbReference type="NCBI Taxonomy" id="1450224"/>
    <lineage>
        <taxon>Bacteria</taxon>
        <taxon>Bacillati</taxon>
        <taxon>Actinomycetota</taxon>
        <taxon>Actinomycetes</taxon>
        <taxon>Pseudonocardiales</taxon>
        <taxon>Pseudonocardiaceae</taxon>
        <taxon>Amycolatopsis</taxon>
    </lineage>
</organism>
<sequence length="66" mass="6747">MSPSGKDSAPVFRVLRGDPEDAELAALVAVFTALATSASAAPPPAAPARQAWSPLAAATWRTSTLR</sequence>